<dbReference type="OrthoDB" id="5835829at2759"/>
<dbReference type="Gene3D" id="3.40.50.2000">
    <property type="entry name" value="Glycogen Phosphorylase B"/>
    <property type="match status" value="2"/>
</dbReference>
<gene>
    <name evidence="4" type="ORF">ACHHYP_13686</name>
</gene>
<dbReference type="Pfam" id="PF00201">
    <property type="entry name" value="UDPGT"/>
    <property type="match status" value="1"/>
</dbReference>
<dbReference type="InterPro" id="IPR002213">
    <property type="entry name" value="UDP_glucos_trans"/>
</dbReference>
<dbReference type="SUPFAM" id="SSF53756">
    <property type="entry name" value="UDP-Glycosyltransferase/glycogen phosphorylase"/>
    <property type="match status" value="1"/>
</dbReference>
<dbReference type="PANTHER" id="PTHR48043">
    <property type="entry name" value="EG:EG0003.4 PROTEIN-RELATED"/>
    <property type="match status" value="1"/>
</dbReference>
<keyword evidence="5" id="KW-1185">Reference proteome</keyword>
<protein>
    <submittedName>
        <fullName evidence="4">Uncharacterized protein</fullName>
    </submittedName>
</protein>
<dbReference type="EMBL" id="JNBR01001918">
    <property type="protein sequence ID" value="OQR84245.1"/>
    <property type="molecule type" value="Genomic_DNA"/>
</dbReference>
<keyword evidence="3" id="KW-1133">Transmembrane helix</keyword>
<evidence type="ECO:0000313" key="5">
    <source>
        <dbReference type="Proteomes" id="UP000243579"/>
    </source>
</evidence>
<evidence type="ECO:0000313" key="4">
    <source>
        <dbReference type="EMBL" id="OQR84245.1"/>
    </source>
</evidence>
<reference evidence="4 5" key="1">
    <citation type="journal article" date="2014" name="Genome Biol. Evol.">
        <title>The secreted proteins of Achlya hypogyna and Thraustotheca clavata identify the ancestral oomycete secretome and reveal gene acquisitions by horizontal gene transfer.</title>
        <authorList>
            <person name="Misner I."/>
            <person name="Blouin N."/>
            <person name="Leonard G."/>
            <person name="Richards T.A."/>
            <person name="Lane C.E."/>
        </authorList>
    </citation>
    <scope>NUCLEOTIDE SEQUENCE [LARGE SCALE GENOMIC DNA]</scope>
    <source>
        <strain evidence="4 5">ATCC 48635</strain>
    </source>
</reference>
<keyword evidence="1" id="KW-0328">Glycosyltransferase</keyword>
<dbReference type="AlphaFoldDB" id="A0A1V9YET2"/>
<keyword evidence="3" id="KW-0812">Transmembrane</keyword>
<name>A0A1V9YET2_ACHHY</name>
<evidence type="ECO:0000256" key="2">
    <source>
        <dbReference type="ARBA" id="ARBA00022679"/>
    </source>
</evidence>
<dbReference type="GO" id="GO:0008194">
    <property type="term" value="F:UDP-glycosyltransferase activity"/>
    <property type="evidence" value="ECO:0007669"/>
    <property type="project" value="InterPro"/>
</dbReference>
<comment type="caution">
    <text evidence="4">The sequence shown here is derived from an EMBL/GenBank/DDBJ whole genome shotgun (WGS) entry which is preliminary data.</text>
</comment>
<evidence type="ECO:0000256" key="1">
    <source>
        <dbReference type="ARBA" id="ARBA00022676"/>
    </source>
</evidence>
<dbReference type="Proteomes" id="UP000243579">
    <property type="component" value="Unassembled WGS sequence"/>
</dbReference>
<dbReference type="STRING" id="1202772.A0A1V9YET2"/>
<keyword evidence="2" id="KW-0808">Transferase</keyword>
<dbReference type="PANTHER" id="PTHR48043:SF145">
    <property type="entry name" value="FI06409P-RELATED"/>
    <property type="match status" value="1"/>
</dbReference>
<proteinExistence type="predicted"/>
<evidence type="ECO:0000256" key="3">
    <source>
        <dbReference type="SAM" id="Phobius"/>
    </source>
</evidence>
<organism evidence="4 5">
    <name type="scientific">Achlya hypogyna</name>
    <name type="common">Oomycete</name>
    <name type="synonym">Protoachlya hypogyna</name>
    <dbReference type="NCBI Taxonomy" id="1202772"/>
    <lineage>
        <taxon>Eukaryota</taxon>
        <taxon>Sar</taxon>
        <taxon>Stramenopiles</taxon>
        <taxon>Oomycota</taxon>
        <taxon>Saprolegniomycetes</taxon>
        <taxon>Saprolegniales</taxon>
        <taxon>Achlyaceae</taxon>
        <taxon>Achlya</taxon>
    </lineage>
</organism>
<dbReference type="CDD" id="cd03784">
    <property type="entry name" value="GT1_Gtf-like"/>
    <property type="match status" value="1"/>
</dbReference>
<keyword evidence="3" id="KW-0472">Membrane</keyword>
<feature type="transmembrane region" description="Helical" evidence="3">
    <location>
        <begin position="526"/>
        <end position="552"/>
    </location>
</feature>
<accession>A0A1V9YET2</accession>
<sequence>MEPARVCMGVTQVRVQPKASAEWRCPPARVSSTLRQRYLPLPLCFLLCTFVAAYALSAHVAWLGLPVAAADAPPTYVSFVSIPVLERVLPMKHLVEELLRRGHRVSFALPEICRNWVSDLPGLEFISLGAMPTSMPQALSLKTAIGNVGMYSSYLTSLQYYASFHKPMYYPLRDDYAEDTPTIVVVDRYTFAGMDVCNNLSIPFVVNNPYLLLDIDDPPSYVPAPFSRYPMATQSVWQRCANGFHRLRFRLANAAVAGAVAKTRHDFALPALAHSLYGEHLVLTNTVFGLEHPRPLSPLHRMIGALKSPSPGQAPPALVAFLDRDRDGCVVLVDFGADVALTADMVSLIMAVLRDLECRTIWKLSLEMHKTFKQDAELHDLLEASDVYFSVATSLPLPHAANVRFFLSAGGFSSVQTALCAGIPILAIPFSAEQAEFTDRVVRAGAGVAIEATKVSAATLQFASDLLLSNDRFALAAQRLGGLLETGGGVAAAVDAIVAVADRGTAPWVPARQTQPVAKTYLLDVYAVYGAVLCGVAVVLRTLLSACISVFARHESLKAKTQ</sequence>
<feature type="transmembrane region" description="Helical" evidence="3">
    <location>
        <begin position="39"/>
        <end position="65"/>
    </location>
</feature>
<dbReference type="InterPro" id="IPR050271">
    <property type="entry name" value="UDP-glycosyltransferase"/>
</dbReference>